<dbReference type="GO" id="GO:0005737">
    <property type="term" value="C:cytoplasm"/>
    <property type="evidence" value="ECO:0007669"/>
    <property type="project" value="UniProtKB-SubCell"/>
</dbReference>
<dbReference type="EMBL" id="APCN01005153">
    <property type="status" value="NOT_ANNOTATED_CDS"/>
    <property type="molecule type" value="Genomic_DNA"/>
</dbReference>
<keyword evidence="10 14" id="KW-0804">Transcription</keyword>
<evidence type="ECO:0000256" key="14">
    <source>
        <dbReference type="RuleBase" id="RU046415"/>
    </source>
</evidence>
<comment type="similarity">
    <text evidence="3 14">Belongs to the transcription factor STAT family.</text>
</comment>
<dbReference type="VEuPathDB" id="VectorBase:AARA21_008296"/>
<evidence type="ECO:0000256" key="13">
    <source>
        <dbReference type="PROSITE-ProRule" id="PRU00191"/>
    </source>
</evidence>
<evidence type="ECO:0000256" key="6">
    <source>
        <dbReference type="ARBA" id="ARBA00022999"/>
    </source>
</evidence>
<dbReference type="InterPro" id="IPR013801">
    <property type="entry name" value="STAT_TF_DNA-bd"/>
</dbReference>
<organism evidence="16">
    <name type="scientific">Anopheles arabiensis</name>
    <name type="common">Mosquito</name>
    <dbReference type="NCBI Taxonomy" id="7173"/>
    <lineage>
        <taxon>Eukaryota</taxon>
        <taxon>Metazoa</taxon>
        <taxon>Ecdysozoa</taxon>
        <taxon>Arthropoda</taxon>
        <taxon>Hexapoda</taxon>
        <taxon>Insecta</taxon>
        <taxon>Pterygota</taxon>
        <taxon>Neoptera</taxon>
        <taxon>Endopterygota</taxon>
        <taxon>Diptera</taxon>
        <taxon>Nematocera</taxon>
        <taxon>Culicoidea</taxon>
        <taxon>Culicidae</taxon>
        <taxon>Anophelinae</taxon>
        <taxon>Anopheles</taxon>
    </lineage>
</organism>
<keyword evidence="9 14" id="KW-0010">Activator</keyword>
<dbReference type="AlphaFoldDB" id="A0A1I8JT35"/>
<evidence type="ECO:0000313" key="16">
    <source>
        <dbReference type="EMBL" id="DAA79941.1"/>
    </source>
</evidence>
<dbReference type="FunFam" id="3.30.505.10:FF:000057">
    <property type="entry name" value="Signal transducer and activator of transcription"/>
    <property type="match status" value="1"/>
</dbReference>
<evidence type="ECO:0000256" key="12">
    <source>
        <dbReference type="ARBA" id="ARBA00064301"/>
    </source>
</evidence>
<dbReference type="VEuPathDB" id="VectorBase:AARA015915"/>
<reference evidence="16" key="2">
    <citation type="journal article" date="2016" name="Gene">
        <title>The evolutionary divergence of STAT transcription factor in different Anopheles species.</title>
        <authorList>
            <person name="Gupta K."/>
            <person name="Dhawan R."/>
            <person name="Kajla M."/>
            <person name="Misra T."/>
            <person name="Kumar S."/>
            <person name="Gupta L."/>
        </authorList>
    </citation>
    <scope>NUCLEOTIDE SEQUENCE</scope>
</reference>
<name>A0A1I8JT35_ANOAR</name>
<evidence type="ECO:0000256" key="1">
    <source>
        <dbReference type="ARBA" id="ARBA00004123"/>
    </source>
</evidence>
<dbReference type="Pfam" id="PF21354">
    <property type="entry name" value="STAT_linker"/>
    <property type="match status" value="1"/>
</dbReference>
<dbReference type="InterPro" id="IPR015988">
    <property type="entry name" value="STAT_TF_CC"/>
</dbReference>
<keyword evidence="18" id="KW-1185">Reference proteome</keyword>
<keyword evidence="7 14" id="KW-0805">Transcription regulation</keyword>
<dbReference type="CDD" id="cd09919">
    <property type="entry name" value="SH2_STAT_family"/>
    <property type="match status" value="1"/>
</dbReference>
<evidence type="ECO:0000256" key="3">
    <source>
        <dbReference type="ARBA" id="ARBA00005586"/>
    </source>
</evidence>
<gene>
    <name evidence="16" type="primary">STAT-B</name>
</gene>
<dbReference type="InterPro" id="IPR013800">
    <property type="entry name" value="STAT_TF_alpha"/>
</dbReference>
<dbReference type="EMBL" id="BK009265">
    <property type="protein sequence ID" value="DAA79941.1"/>
    <property type="molecule type" value="mRNA"/>
</dbReference>
<evidence type="ECO:0000256" key="5">
    <source>
        <dbReference type="ARBA" id="ARBA00022553"/>
    </source>
</evidence>
<dbReference type="InterPro" id="IPR008967">
    <property type="entry name" value="p53-like_TF_DNA-bd_sf"/>
</dbReference>
<accession>A0A1I8JT35</accession>
<dbReference type="InterPro" id="IPR048988">
    <property type="entry name" value="STAT_linker"/>
</dbReference>
<dbReference type="Pfam" id="PF02864">
    <property type="entry name" value="STAT_bind"/>
    <property type="match status" value="1"/>
</dbReference>
<reference evidence="17" key="3">
    <citation type="submission" date="2024-02" db="UniProtKB">
        <authorList>
            <consortium name="EnsemblMetazoa"/>
        </authorList>
    </citation>
    <scope>IDENTIFICATION</scope>
    <source>
        <strain evidence="17">Dongola</strain>
    </source>
</reference>
<dbReference type="GO" id="GO:0007166">
    <property type="term" value="P:cell surface receptor signaling pathway"/>
    <property type="evidence" value="ECO:0007669"/>
    <property type="project" value="UniProtKB-ARBA"/>
</dbReference>
<proteinExistence type="evidence at transcript level"/>
<keyword evidence="8 14" id="KW-0238">DNA-binding</keyword>
<dbReference type="GO" id="GO:0001228">
    <property type="term" value="F:DNA-binding transcription activator activity, RNA polymerase II-specific"/>
    <property type="evidence" value="ECO:0007669"/>
    <property type="project" value="UniProtKB-ARBA"/>
</dbReference>
<keyword evidence="5 14" id="KW-0597">Phosphoprotein</keyword>
<dbReference type="PANTHER" id="PTHR11801">
    <property type="entry name" value="SIGNAL TRANSDUCER AND ACTIVATOR OF TRANSCRIPTION"/>
    <property type="match status" value="1"/>
</dbReference>
<comment type="subcellular location">
    <subcellularLocation>
        <location evidence="2 14">Cytoplasm</location>
    </subcellularLocation>
    <subcellularLocation>
        <location evidence="1 14">Nucleus</location>
    </subcellularLocation>
</comment>
<dbReference type="CDD" id="cd14801">
    <property type="entry name" value="STAT_DBD"/>
    <property type="match status" value="1"/>
</dbReference>
<dbReference type="SUPFAM" id="SSF55550">
    <property type="entry name" value="SH2 domain"/>
    <property type="match status" value="1"/>
</dbReference>
<dbReference type="InterPro" id="IPR012345">
    <property type="entry name" value="STAT_TF_DNA-bd_N"/>
</dbReference>
<evidence type="ECO:0000256" key="7">
    <source>
        <dbReference type="ARBA" id="ARBA00023015"/>
    </source>
</evidence>
<evidence type="ECO:0000256" key="4">
    <source>
        <dbReference type="ARBA" id="ARBA00022490"/>
    </source>
</evidence>
<keyword evidence="6 13" id="KW-0727">SH2 domain</keyword>
<evidence type="ECO:0000313" key="18">
    <source>
        <dbReference type="Proteomes" id="UP000075840"/>
    </source>
</evidence>
<dbReference type="PROSITE" id="PS50001">
    <property type="entry name" value="SH2"/>
    <property type="match status" value="1"/>
</dbReference>
<dbReference type="FunFam" id="2.60.40.630:FF:000003">
    <property type="entry name" value="Signal transducer and transcription activator 6"/>
    <property type="match status" value="1"/>
</dbReference>
<dbReference type="Gene3D" id="2.60.40.630">
    <property type="entry name" value="STAT transcription factor, DNA-binding domain"/>
    <property type="match status" value="1"/>
</dbReference>
<evidence type="ECO:0000313" key="17">
    <source>
        <dbReference type="EnsemblMetazoa" id="AARA015915-PA"/>
    </source>
</evidence>
<evidence type="ECO:0000256" key="2">
    <source>
        <dbReference type="ARBA" id="ARBA00004496"/>
    </source>
</evidence>
<feature type="domain" description="SH2" evidence="15">
    <location>
        <begin position="550"/>
        <end position="649"/>
    </location>
</feature>
<evidence type="ECO:0000259" key="15">
    <source>
        <dbReference type="PROSITE" id="PS50001"/>
    </source>
</evidence>
<dbReference type="Gene3D" id="1.10.238.10">
    <property type="entry name" value="EF-hand"/>
    <property type="match status" value="1"/>
</dbReference>
<dbReference type="InterPro" id="IPR001217">
    <property type="entry name" value="STAT"/>
</dbReference>
<dbReference type="Pfam" id="PF00017">
    <property type="entry name" value="SH2"/>
    <property type="match status" value="1"/>
</dbReference>
<evidence type="ECO:0000256" key="10">
    <source>
        <dbReference type="ARBA" id="ARBA00023163"/>
    </source>
</evidence>
<sequence>METRLHQLPPCILEHFHFLNDLKYPVLIRQHLGNWIKDNLHNAPTYTNNMQSMYELDAAKFFTALVNEVDQVSANLPNKRKCLLCRSAIMLRDQNFQNLTQLYLKLLHQIQPNCEKGCKTEYTIAQTSSDGQQTDVLYGLQQLQVMERNNWKETHQLTQECEHLLQRQDHVQRLSNQRSHNKRIQCYSLKQRSLVDAFQKTIRKAEEVLNLVYNKYIFEWQKTQMFPEVRSTNAYSLDEIQTWYESLAAIMWNTKDQIHLTMKSQLREHVSQEINSDLWKVMTDVKDFIKLLLHKAFIVENQPPQVMKMNTRFCATVRLLIDNALIMKIGNPKVTVSIISETQAQKIQSTNAAADCSAGEIENNIGNLQYQLSNKFLANLSNMRLKKINRGNRKLNKRVVDEKFALLFQSSFTLEQEELTVTVWTLSLPAVVIVHVNQEQLAWTTIIWDNLCAKADRKLFEVPNLIPWNRLVEAISMTFSARVGRGLTDENMQYMYRKAYKDKLSFSVSNDQMISFAQFCKDTTPECNYTFWEWLYAALKIIRDHLQVLWVDNTIIGFIHKSTAEKYLAKCVPGTFLLRFTDSVLGGISIAWVHESNDGQRQVLHIQPFTAKDLVVRSLANRICDLGELTYLYPNIPKQEAFGRYTAPAMQKPRSKQYISAEMRTVLIFAPSSNQSSSSMLPNAEQSPSASSNDTFSNEYVLTNLDEIYKFEIENDDMLSIQDYWEQQ</sequence>
<dbReference type="SUPFAM" id="SSF49417">
    <property type="entry name" value="p53-like transcription factors"/>
    <property type="match status" value="1"/>
</dbReference>
<dbReference type="InterPro" id="IPR036860">
    <property type="entry name" value="SH2_dom_sf"/>
</dbReference>
<keyword evidence="11 14" id="KW-0539">Nucleus</keyword>
<evidence type="ECO:0000256" key="11">
    <source>
        <dbReference type="ARBA" id="ARBA00023242"/>
    </source>
</evidence>
<dbReference type="Pfam" id="PF01017">
    <property type="entry name" value="STAT_alpha"/>
    <property type="match status" value="1"/>
</dbReference>
<dbReference type="Gene3D" id="3.30.505.10">
    <property type="entry name" value="SH2 domain"/>
    <property type="match status" value="1"/>
</dbReference>
<protein>
    <recommendedName>
        <fullName evidence="14">Signal transducer and activator of transcription</fullName>
    </recommendedName>
</protein>
<dbReference type="SUPFAM" id="SSF48092">
    <property type="entry name" value="Transcription factor STAT-4 N-domain"/>
    <property type="match status" value="1"/>
</dbReference>
<comment type="subunit">
    <text evidence="12">Forms a homodimer or a heterodimer with a related family member.</text>
</comment>
<dbReference type="Gene3D" id="1.20.1050.20">
    <property type="entry name" value="STAT transcription factor, all-alpha domain"/>
    <property type="match status" value="1"/>
</dbReference>
<evidence type="ECO:0000256" key="8">
    <source>
        <dbReference type="ARBA" id="ARBA00023125"/>
    </source>
</evidence>
<reference evidence="18" key="1">
    <citation type="submission" date="2013-03" db="EMBL/GenBank/DDBJ databases">
        <title>The Genome Sequence of Anopheles arabiensis DONG5_A.</title>
        <authorList>
            <consortium name="The Broad Institute Genomics Platform"/>
            <person name="Neafsey D.E."/>
            <person name="Howell P."/>
            <person name="Walker B."/>
            <person name="Young S.K."/>
            <person name="Zeng Q."/>
            <person name="Gargeya S."/>
            <person name="Fitzgerald M."/>
            <person name="Haas B."/>
            <person name="Abouelleil A."/>
            <person name="Allen A.W."/>
            <person name="Alvarado L."/>
            <person name="Arachchi H.M."/>
            <person name="Berlin A.M."/>
            <person name="Chapman S.B."/>
            <person name="Gainer-Dewar J."/>
            <person name="Goldberg J."/>
            <person name="Griggs A."/>
            <person name="Gujja S."/>
            <person name="Hansen M."/>
            <person name="Howarth C."/>
            <person name="Imamovic A."/>
            <person name="Ireland A."/>
            <person name="Larimer J."/>
            <person name="McCowan C."/>
            <person name="Murphy C."/>
            <person name="Pearson M."/>
            <person name="Poon T.W."/>
            <person name="Priest M."/>
            <person name="Roberts A."/>
            <person name="Saif S."/>
            <person name="Shea T."/>
            <person name="Sisk P."/>
            <person name="Sykes S."/>
            <person name="Wortman J."/>
            <person name="Nusbaum C."/>
            <person name="Birren B."/>
        </authorList>
    </citation>
    <scope>NUCLEOTIDE SEQUENCE [LARGE SCALE GENOMIC DNA]</scope>
    <source>
        <strain evidence="18">Dongola</strain>
    </source>
</reference>
<keyword evidence="4 14" id="KW-0963">Cytoplasm</keyword>
<dbReference type="EnsemblMetazoa" id="AARA015915-RA">
    <property type="protein sequence ID" value="AARA015915-PA"/>
    <property type="gene ID" value="AARA015915"/>
</dbReference>
<dbReference type="InterPro" id="IPR036535">
    <property type="entry name" value="STAT_N_sf"/>
</dbReference>
<dbReference type="SUPFAM" id="SSF47655">
    <property type="entry name" value="STAT"/>
    <property type="match status" value="1"/>
</dbReference>
<dbReference type="SMART" id="SM00252">
    <property type="entry name" value="SH2"/>
    <property type="match status" value="1"/>
</dbReference>
<dbReference type="Proteomes" id="UP000075840">
    <property type="component" value="Unassembled WGS sequence"/>
</dbReference>
<dbReference type="GO" id="GO:0000977">
    <property type="term" value="F:RNA polymerase II transcription regulatory region sequence-specific DNA binding"/>
    <property type="evidence" value="ECO:0007669"/>
    <property type="project" value="UniProtKB-ARBA"/>
</dbReference>
<evidence type="ECO:0000256" key="9">
    <source>
        <dbReference type="ARBA" id="ARBA00023159"/>
    </source>
</evidence>
<dbReference type="GO" id="GO:0005634">
    <property type="term" value="C:nucleus"/>
    <property type="evidence" value="ECO:0007669"/>
    <property type="project" value="UniProtKB-SubCell"/>
</dbReference>
<dbReference type="InterPro" id="IPR000980">
    <property type="entry name" value="SH2"/>
</dbReference>